<comment type="caution">
    <text evidence="4">The sequence shown here is derived from an EMBL/GenBank/DDBJ whole genome shotgun (WGS) entry which is preliminary data.</text>
</comment>
<dbReference type="eggNOG" id="COG0792">
    <property type="taxonomic scope" value="Bacteria"/>
</dbReference>
<reference evidence="4 5" key="1">
    <citation type="journal article" date="2012" name="J. Bacteriol.">
        <title>Genome Sequence of Strain IMCC14465, Isolated from the East Sea, Belonging to the PS1 Clade of Alphaproteobacteria.</title>
        <authorList>
            <person name="Yang S.J."/>
            <person name="Kang I."/>
            <person name="Cho J.C."/>
        </authorList>
    </citation>
    <scope>NUCLEOTIDE SEQUENCE [LARGE SCALE GENOMIC DNA]</scope>
    <source>
        <strain evidence="4 5">IMCC14465</strain>
    </source>
</reference>
<dbReference type="PANTHER" id="PTHR34039:SF1">
    <property type="entry name" value="UPF0102 PROTEIN YRAN"/>
    <property type="match status" value="1"/>
</dbReference>
<dbReference type="InterPro" id="IPR011856">
    <property type="entry name" value="tRNA_endonuc-like_dom_sf"/>
</dbReference>
<keyword evidence="3" id="KW-0472">Membrane</keyword>
<keyword evidence="3" id="KW-0812">Transmembrane</keyword>
<dbReference type="GO" id="GO:0003676">
    <property type="term" value="F:nucleic acid binding"/>
    <property type="evidence" value="ECO:0007669"/>
    <property type="project" value="InterPro"/>
</dbReference>
<comment type="similarity">
    <text evidence="1 2">Belongs to the UPF0102 family.</text>
</comment>
<dbReference type="InterPro" id="IPR003509">
    <property type="entry name" value="UPF0102_YraN-like"/>
</dbReference>
<keyword evidence="3" id="KW-1133">Transmembrane helix</keyword>
<dbReference type="OrthoDB" id="9812968at2"/>
<keyword evidence="5" id="KW-1185">Reference proteome</keyword>
<dbReference type="SUPFAM" id="SSF52980">
    <property type="entry name" value="Restriction endonuclease-like"/>
    <property type="match status" value="1"/>
</dbReference>
<proteinExistence type="inferred from homology"/>
<gene>
    <name evidence="4" type="ORF">IMCC14465_08290</name>
</gene>
<evidence type="ECO:0000256" key="3">
    <source>
        <dbReference type="SAM" id="Phobius"/>
    </source>
</evidence>
<evidence type="ECO:0000256" key="2">
    <source>
        <dbReference type="HAMAP-Rule" id="MF_00048"/>
    </source>
</evidence>
<dbReference type="HAMAP" id="MF_00048">
    <property type="entry name" value="UPF0102"/>
    <property type="match status" value="1"/>
</dbReference>
<evidence type="ECO:0000313" key="5">
    <source>
        <dbReference type="Proteomes" id="UP000004836"/>
    </source>
</evidence>
<dbReference type="Pfam" id="PF02021">
    <property type="entry name" value="UPF0102"/>
    <property type="match status" value="1"/>
</dbReference>
<dbReference type="AlphaFoldDB" id="J9DG18"/>
<name>J9DG18_9PROT</name>
<evidence type="ECO:0000313" key="4">
    <source>
        <dbReference type="EMBL" id="EJW21033.1"/>
    </source>
</evidence>
<dbReference type="Proteomes" id="UP000004836">
    <property type="component" value="Unassembled WGS sequence"/>
</dbReference>
<dbReference type="EMBL" id="ALYF01000003">
    <property type="protein sequence ID" value="EJW21033.1"/>
    <property type="molecule type" value="Genomic_DNA"/>
</dbReference>
<accession>J9DG18</accession>
<dbReference type="STRING" id="1220535.IMCC14465_08290"/>
<dbReference type="InterPro" id="IPR011335">
    <property type="entry name" value="Restrct_endonuc-II-like"/>
</dbReference>
<feature type="transmembrane region" description="Helical" evidence="3">
    <location>
        <begin position="21"/>
        <end position="43"/>
    </location>
</feature>
<evidence type="ECO:0000256" key="1">
    <source>
        <dbReference type="ARBA" id="ARBA00006738"/>
    </source>
</evidence>
<protein>
    <recommendedName>
        <fullName evidence="2">UPF0102 protein IMCC14465_08290</fullName>
    </recommendedName>
</protein>
<dbReference type="PANTHER" id="PTHR34039">
    <property type="entry name" value="UPF0102 PROTEIN YRAN"/>
    <property type="match status" value="1"/>
</dbReference>
<dbReference type="NCBIfam" id="NF009151">
    <property type="entry name" value="PRK12497.1-5"/>
    <property type="match status" value="1"/>
</dbReference>
<organism evidence="4 5">
    <name type="scientific">alpha proteobacterium IMCC14465</name>
    <dbReference type="NCBI Taxonomy" id="1220535"/>
    <lineage>
        <taxon>Bacteria</taxon>
        <taxon>Pseudomonadati</taxon>
        <taxon>Pseudomonadota</taxon>
        <taxon>Alphaproteobacteria</taxon>
        <taxon>PS1 clade</taxon>
    </lineage>
</organism>
<sequence length="127" mass="15096">MIYADKKKPPLKKIQAYRRGLRAEIFAALYLIFTGWRVLAWRWKCPLGEIDLVAKKGKIITFIEVKARQSEKVALDSLTTRQWRRISNAADMFMVRHPDFADCSWRFDAIIIVSGKWPRRFENIWHE</sequence>
<dbReference type="Gene3D" id="3.40.1350.10">
    <property type="match status" value="1"/>
</dbReference>